<comment type="caution">
    <text evidence="1">The sequence shown here is derived from an EMBL/GenBank/DDBJ whole genome shotgun (WGS) entry which is preliminary data.</text>
</comment>
<name>A0A9D4EUN2_DREPO</name>
<evidence type="ECO:0000313" key="2">
    <source>
        <dbReference type="Proteomes" id="UP000828390"/>
    </source>
</evidence>
<keyword evidence="2" id="KW-1185">Reference proteome</keyword>
<organism evidence="1 2">
    <name type="scientific">Dreissena polymorpha</name>
    <name type="common">Zebra mussel</name>
    <name type="synonym">Mytilus polymorpha</name>
    <dbReference type="NCBI Taxonomy" id="45954"/>
    <lineage>
        <taxon>Eukaryota</taxon>
        <taxon>Metazoa</taxon>
        <taxon>Spiralia</taxon>
        <taxon>Lophotrochozoa</taxon>
        <taxon>Mollusca</taxon>
        <taxon>Bivalvia</taxon>
        <taxon>Autobranchia</taxon>
        <taxon>Heteroconchia</taxon>
        <taxon>Euheterodonta</taxon>
        <taxon>Imparidentia</taxon>
        <taxon>Neoheterodontei</taxon>
        <taxon>Myida</taxon>
        <taxon>Dreissenoidea</taxon>
        <taxon>Dreissenidae</taxon>
        <taxon>Dreissena</taxon>
    </lineage>
</organism>
<dbReference type="EMBL" id="JAIWYP010000008">
    <property type="protein sequence ID" value="KAH3787239.1"/>
    <property type="molecule type" value="Genomic_DNA"/>
</dbReference>
<gene>
    <name evidence="1" type="ORF">DPMN_165359</name>
</gene>
<proteinExistence type="predicted"/>
<protein>
    <submittedName>
        <fullName evidence="1">Uncharacterized protein</fullName>
    </submittedName>
</protein>
<sequence length="115" mass="13192">MNGGCRTKSSSSHITAGIGRQPLQERCQTAVVTMMYCILHKLIGIPSDPYRHPAKSFTRCSSIRYITPYYRTDYLVNTLVLVSNKTVKSTAKLINQLTQRLLNFFLARQYRREGF</sequence>
<reference evidence="1" key="1">
    <citation type="journal article" date="2019" name="bioRxiv">
        <title>The Genome of the Zebra Mussel, Dreissena polymorpha: A Resource for Invasive Species Research.</title>
        <authorList>
            <person name="McCartney M.A."/>
            <person name="Auch B."/>
            <person name="Kono T."/>
            <person name="Mallez S."/>
            <person name="Zhang Y."/>
            <person name="Obille A."/>
            <person name="Becker A."/>
            <person name="Abrahante J.E."/>
            <person name="Garbe J."/>
            <person name="Badalamenti J.P."/>
            <person name="Herman A."/>
            <person name="Mangelson H."/>
            <person name="Liachko I."/>
            <person name="Sullivan S."/>
            <person name="Sone E.D."/>
            <person name="Koren S."/>
            <person name="Silverstein K.A.T."/>
            <person name="Beckman K.B."/>
            <person name="Gohl D.M."/>
        </authorList>
    </citation>
    <scope>NUCLEOTIDE SEQUENCE</scope>
    <source>
        <strain evidence="1">Duluth1</strain>
        <tissue evidence="1">Whole animal</tissue>
    </source>
</reference>
<dbReference type="AlphaFoldDB" id="A0A9D4EUN2"/>
<dbReference type="Proteomes" id="UP000828390">
    <property type="component" value="Unassembled WGS sequence"/>
</dbReference>
<accession>A0A9D4EUN2</accession>
<reference evidence="1" key="2">
    <citation type="submission" date="2020-11" db="EMBL/GenBank/DDBJ databases">
        <authorList>
            <person name="McCartney M.A."/>
            <person name="Auch B."/>
            <person name="Kono T."/>
            <person name="Mallez S."/>
            <person name="Becker A."/>
            <person name="Gohl D.M."/>
            <person name="Silverstein K.A.T."/>
            <person name="Koren S."/>
            <person name="Bechman K.B."/>
            <person name="Herman A."/>
            <person name="Abrahante J.E."/>
            <person name="Garbe J."/>
        </authorList>
    </citation>
    <scope>NUCLEOTIDE SEQUENCE</scope>
    <source>
        <strain evidence="1">Duluth1</strain>
        <tissue evidence="1">Whole animal</tissue>
    </source>
</reference>
<evidence type="ECO:0000313" key="1">
    <source>
        <dbReference type="EMBL" id="KAH3787239.1"/>
    </source>
</evidence>